<reference evidence="1 2" key="1">
    <citation type="submission" date="2023-06" db="EMBL/GenBank/DDBJ databases">
        <title>Roseiconus lacunae JC819 isolated from Gulf of Mannar region, Tamil Nadu.</title>
        <authorList>
            <person name="Pk S."/>
            <person name="Ch S."/>
            <person name="Ch V.R."/>
        </authorList>
    </citation>
    <scope>NUCLEOTIDE SEQUENCE [LARGE SCALE GENOMIC DNA]</scope>
    <source>
        <strain evidence="1 2">JC819</strain>
    </source>
</reference>
<accession>A0ABT7PSY9</accession>
<protein>
    <submittedName>
        <fullName evidence="1">Uncharacterized protein</fullName>
    </submittedName>
</protein>
<name>A0ABT7PSY9_9BACT</name>
<keyword evidence="2" id="KW-1185">Reference proteome</keyword>
<organism evidence="1 2">
    <name type="scientific">Roseiconus lacunae</name>
    <dbReference type="NCBI Taxonomy" id="2605694"/>
    <lineage>
        <taxon>Bacteria</taxon>
        <taxon>Pseudomonadati</taxon>
        <taxon>Planctomycetota</taxon>
        <taxon>Planctomycetia</taxon>
        <taxon>Pirellulales</taxon>
        <taxon>Pirellulaceae</taxon>
        <taxon>Roseiconus</taxon>
    </lineage>
</organism>
<comment type="caution">
    <text evidence="1">The sequence shown here is derived from an EMBL/GenBank/DDBJ whole genome shotgun (WGS) entry which is preliminary data.</text>
</comment>
<evidence type="ECO:0000313" key="1">
    <source>
        <dbReference type="EMBL" id="MDM4019590.1"/>
    </source>
</evidence>
<gene>
    <name evidence="1" type="ORF">QTN89_29320</name>
</gene>
<sequence>SDHAVAASDHPLQRPRLGDSSCIELFVDLRLPPVWSWAVLIYCSDRRLTWGDLSVWIGTRIVRANRGTEFKRHPID</sequence>
<proteinExistence type="predicted"/>
<dbReference type="EMBL" id="JASZZN010000191">
    <property type="protein sequence ID" value="MDM4019590.1"/>
    <property type="molecule type" value="Genomic_DNA"/>
</dbReference>
<feature type="non-terminal residue" evidence="1">
    <location>
        <position position="1"/>
    </location>
</feature>
<dbReference type="RefSeq" id="WP_289167710.1">
    <property type="nucleotide sequence ID" value="NZ_JASZZN010000191.1"/>
</dbReference>
<dbReference type="Proteomes" id="UP001239462">
    <property type="component" value="Unassembled WGS sequence"/>
</dbReference>
<evidence type="ECO:0000313" key="2">
    <source>
        <dbReference type="Proteomes" id="UP001239462"/>
    </source>
</evidence>